<dbReference type="PANTHER" id="PTHR23301">
    <property type="entry name" value="CHITIN BINDING PERITROPHIN-A"/>
    <property type="match status" value="1"/>
</dbReference>
<feature type="domain" description="Chitin-binding type-2" evidence="8">
    <location>
        <begin position="719"/>
        <end position="776"/>
    </location>
</feature>
<evidence type="ECO:0000256" key="3">
    <source>
        <dbReference type="ARBA" id="ARBA00022737"/>
    </source>
</evidence>
<dbReference type="AlphaFoldDB" id="C4N8D2"/>
<evidence type="ECO:0000256" key="7">
    <source>
        <dbReference type="SAM" id="SignalP"/>
    </source>
</evidence>
<dbReference type="InterPro" id="IPR036508">
    <property type="entry name" value="Chitin-bd_dom_sf"/>
</dbReference>
<evidence type="ECO:0000256" key="1">
    <source>
        <dbReference type="ARBA" id="ARBA00022669"/>
    </source>
</evidence>
<evidence type="ECO:0000256" key="6">
    <source>
        <dbReference type="SAM" id="MobiDB-lite"/>
    </source>
</evidence>
<dbReference type="SUPFAM" id="SSF57625">
    <property type="entry name" value="Invertebrate chitin-binding proteins"/>
    <property type="match status" value="8"/>
</dbReference>
<evidence type="ECO:0000259" key="8">
    <source>
        <dbReference type="PROSITE" id="PS50940"/>
    </source>
</evidence>
<feature type="chain" id="PRO_5002940277" evidence="7">
    <location>
        <begin position="18"/>
        <end position="801"/>
    </location>
</feature>
<feature type="compositionally biased region" description="Gly residues" evidence="6">
    <location>
        <begin position="501"/>
        <end position="512"/>
    </location>
</feature>
<keyword evidence="4" id="KW-1015">Disulfide bond</keyword>
<keyword evidence="5" id="KW-0325">Glycoprotein</keyword>
<feature type="signal peptide" evidence="7">
    <location>
        <begin position="1"/>
        <end position="17"/>
    </location>
</feature>
<keyword evidence="3" id="KW-0677">Repeat</keyword>
<dbReference type="PROSITE" id="PS50940">
    <property type="entry name" value="CHIT_BIND_II"/>
    <property type="match status" value="8"/>
</dbReference>
<feature type="domain" description="Chitin-binding type-2" evidence="8">
    <location>
        <begin position="308"/>
        <end position="365"/>
    </location>
</feature>
<feature type="compositionally biased region" description="Low complexity" evidence="6">
    <location>
        <begin position="171"/>
        <end position="196"/>
    </location>
</feature>
<evidence type="ECO:0000256" key="5">
    <source>
        <dbReference type="ARBA" id="ARBA00023180"/>
    </source>
</evidence>
<reference evidence="9" key="1">
    <citation type="submission" date="2008-10" db="EMBL/GenBank/DDBJ databases">
        <title>Identification of peritrophic membrane chitin binding protein from larval Loxostege sticticalis (Linnaeus): Structural characteristics and function in the protease rich insect gut.</title>
        <authorList>
            <person name="Yin J."/>
            <person name="Li K.B."/>
            <person name="Cao Y.Z."/>
        </authorList>
    </citation>
    <scope>NUCLEOTIDE SEQUENCE</scope>
</reference>
<feature type="domain" description="Chitin-binding type-2" evidence="8">
    <location>
        <begin position="418"/>
        <end position="475"/>
    </location>
</feature>
<feature type="compositionally biased region" description="Low complexity" evidence="6">
    <location>
        <begin position="400"/>
        <end position="409"/>
    </location>
</feature>
<dbReference type="GO" id="GO:0005576">
    <property type="term" value="C:extracellular region"/>
    <property type="evidence" value="ECO:0007669"/>
    <property type="project" value="InterPro"/>
</dbReference>
<dbReference type="EMBL" id="FJ408730">
    <property type="protein sequence ID" value="ACQ65651.1"/>
    <property type="molecule type" value="mRNA"/>
</dbReference>
<evidence type="ECO:0000313" key="9">
    <source>
        <dbReference type="EMBL" id="ACQ65651.1"/>
    </source>
</evidence>
<dbReference type="CAZy" id="CBM14">
    <property type="family name" value="Carbohydrate-Binding Module Family 14"/>
</dbReference>
<dbReference type="SMART" id="SM00494">
    <property type="entry name" value="ChtBD2"/>
    <property type="match status" value="8"/>
</dbReference>
<feature type="compositionally biased region" description="Low complexity" evidence="6">
    <location>
        <begin position="290"/>
        <end position="299"/>
    </location>
</feature>
<feature type="region of interest" description="Disordered" evidence="6">
    <location>
        <begin position="366"/>
        <end position="409"/>
    </location>
</feature>
<feature type="region of interest" description="Disordered" evidence="6">
    <location>
        <begin position="263"/>
        <end position="299"/>
    </location>
</feature>
<feature type="region of interest" description="Disordered" evidence="6">
    <location>
        <begin position="476"/>
        <end position="515"/>
    </location>
</feature>
<feature type="region of interest" description="Disordered" evidence="6">
    <location>
        <begin position="589"/>
        <end position="614"/>
    </location>
</feature>
<dbReference type="InterPro" id="IPR051940">
    <property type="entry name" value="Chitin_bind-dev_reg"/>
</dbReference>
<accession>C4N8D2</accession>
<dbReference type="Pfam" id="PF01607">
    <property type="entry name" value="CBM_14"/>
    <property type="match status" value="8"/>
</dbReference>
<sequence length="801" mass="86339">MKYTALILLSAVALAKSGDSGINPNGCPKDWSVEQLLPHPDCRKFYQCWDGKLVEHSCPENLYFSVEANRCEWSEVVDCDATYVPEKESDEADNNNIGAGNCDPSKAPEICAEEGSDSVLVAHEKCNKYYICSHGKPVALRCQVGLFFNPRTDRCDWPENVDCGDRVIPDSGNGNNENGDGGNSNENNDNNQNVGAGNCDPSKAPEICAADDSDSVLVAHEKCNKYYICNHGKPVPMRCQAGLFFNPKTDTCDWPENVDCGDRVIPDGGNGGNSNENNDNDDNGNGGNDNGNDNQNVGAGNCDPSKAPEICAADDSDSVLVAHEKCNKYYICNHGIPVPRRCQAGLFFNPKTDTCDWPENVDCGDRVIPDGGNGDNENGDGNNSNENNDNDDNGNGGNDNGNDNQNVGAGNCDPSKAPEICAADDSDSVLVAHEKCNKYYVCAHGKPVPMRCQAGLFFNPKTDTCDWPENVDCGDRVISEGDNENDVGGNSNENNENDDNGNGGNDNGGNDNGGNDNQNVGECNCDPGKAPEICAAEGSDNVLVAHEKCNKFYVCAHGRPFARRCQVGLLFNPKIERCDWPENVDCGDRLTSADENEGNDGNDVENDNVDNDNGGNDSQNTGSCNCDPSQAPKICAEDGSDNVLVAHEKCNKYYVCANGKPVSLRCPANLLYNPHKEICDWPENVECSEIVNPEIQDSEDGDSGDVNVGGGNNDPSLAPIICADEKSDGVFVAHEICTKFYTCSNGKPVALSCPASLFFNTSKDECDWPQNVDCGNRRVPSGFDASLNKHLEARRTFMRWV</sequence>
<feature type="domain" description="Chitin-binding type-2" evidence="8">
    <location>
        <begin position="108"/>
        <end position="165"/>
    </location>
</feature>
<feature type="region of interest" description="Disordered" evidence="6">
    <location>
        <begin position="166"/>
        <end position="196"/>
    </location>
</feature>
<dbReference type="PANTHER" id="PTHR23301:SF0">
    <property type="entry name" value="CHITIN-BINDING TYPE-2 DOMAIN-CONTAINING PROTEIN-RELATED"/>
    <property type="match status" value="1"/>
</dbReference>
<dbReference type="InterPro" id="IPR002557">
    <property type="entry name" value="Chitin-bd_dom"/>
</dbReference>
<feature type="compositionally biased region" description="Low complexity" evidence="6">
    <location>
        <begin position="375"/>
        <end position="387"/>
    </location>
</feature>
<gene>
    <name evidence="9" type="primary">CBP</name>
</gene>
<feature type="domain" description="Chitin-binding type-2" evidence="8">
    <location>
        <begin position="24"/>
        <end position="81"/>
    </location>
</feature>
<name>C4N8D2_LOXSC</name>
<feature type="domain" description="Chitin-binding type-2" evidence="8">
    <location>
        <begin position="205"/>
        <end position="262"/>
    </location>
</feature>
<dbReference type="GO" id="GO:0008061">
    <property type="term" value="F:chitin binding"/>
    <property type="evidence" value="ECO:0007669"/>
    <property type="project" value="UniProtKB-KW"/>
</dbReference>
<keyword evidence="2 7" id="KW-0732">Signal</keyword>
<proteinExistence type="evidence at transcript level"/>
<evidence type="ECO:0000256" key="2">
    <source>
        <dbReference type="ARBA" id="ARBA00022729"/>
    </source>
</evidence>
<feature type="domain" description="Chitin-binding type-2" evidence="8">
    <location>
        <begin position="632"/>
        <end position="689"/>
    </location>
</feature>
<dbReference type="Gene3D" id="2.170.140.10">
    <property type="entry name" value="Chitin binding domain"/>
    <property type="match status" value="8"/>
</dbReference>
<protein>
    <submittedName>
        <fullName evidence="9">Peritrophic membrane chitin binding protein</fullName>
    </submittedName>
</protein>
<feature type="compositionally biased region" description="Acidic residues" evidence="6">
    <location>
        <begin position="594"/>
        <end position="610"/>
    </location>
</feature>
<organism evidence="9">
    <name type="scientific">Loxostege sticticalis</name>
    <name type="common">Beet webworm moth</name>
    <dbReference type="NCBI Taxonomy" id="481309"/>
    <lineage>
        <taxon>Eukaryota</taxon>
        <taxon>Metazoa</taxon>
        <taxon>Ecdysozoa</taxon>
        <taxon>Arthropoda</taxon>
        <taxon>Hexapoda</taxon>
        <taxon>Insecta</taxon>
        <taxon>Pterygota</taxon>
        <taxon>Neoptera</taxon>
        <taxon>Endopterygota</taxon>
        <taxon>Lepidoptera</taxon>
        <taxon>Glossata</taxon>
        <taxon>Ditrysia</taxon>
        <taxon>Pyraloidea</taxon>
        <taxon>Crambidae</taxon>
        <taxon>Pyraustinae</taxon>
        <taxon>Loxostege</taxon>
    </lineage>
</organism>
<evidence type="ECO:0000256" key="4">
    <source>
        <dbReference type="ARBA" id="ARBA00023157"/>
    </source>
</evidence>
<feature type="domain" description="Chitin-binding type-2" evidence="8">
    <location>
        <begin position="531"/>
        <end position="588"/>
    </location>
</feature>
<keyword evidence="1" id="KW-0147">Chitin-binding</keyword>